<sequence length="108" mass="11709">MSLGVSGSLESIDSTIRTENSTHLRQQLVVQKLENRLLRRQLTAKQQQIEELETRLKRYENPNTPPSKQGGAAGSPGNDDSDEEENEDQGDDAGGDADAASDSSPGRD</sequence>
<dbReference type="Proteomes" id="UP000324021">
    <property type="component" value="Unassembled WGS sequence"/>
</dbReference>
<name>A0A1G6ZKZ1_9EURY</name>
<reference evidence="2 3" key="1">
    <citation type="submission" date="2016-10" db="EMBL/GenBank/DDBJ databases">
        <authorList>
            <person name="Varghese N."/>
            <person name="Submissions S."/>
        </authorList>
    </citation>
    <scope>NUCLEOTIDE SEQUENCE [LARGE SCALE GENOMIC DNA]</scope>
    <source>
        <strain evidence="2 3">CDM_1</strain>
    </source>
</reference>
<evidence type="ECO:0000313" key="2">
    <source>
        <dbReference type="EMBL" id="SDE03170.1"/>
    </source>
</evidence>
<proteinExistence type="predicted"/>
<feature type="region of interest" description="Disordered" evidence="1">
    <location>
        <begin position="1"/>
        <end position="23"/>
    </location>
</feature>
<organism evidence="2 3">
    <name type="scientific">Natrinema hispanicum</name>
    <dbReference type="NCBI Taxonomy" id="392421"/>
    <lineage>
        <taxon>Archaea</taxon>
        <taxon>Methanobacteriati</taxon>
        <taxon>Methanobacteriota</taxon>
        <taxon>Stenosarchaea group</taxon>
        <taxon>Halobacteria</taxon>
        <taxon>Halobacteriales</taxon>
        <taxon>Natrialbaceae</taxon>
        <taxon>Natrinema</taxon>
    </lineage>
</organism>
<dbReference type="AlphaFoldDB" id="A0A1G6ZKZ1"/>
<evidence type="ECO:0000256" key="1">
    <source>
        <dbReference type="SAM" id="MobiDB-lite"/>
    </source>
</evidence>
<dbReference type="EMBL" id="FMZP01000108">
    <property type="protein sequence ID" value="SDE03170.1"/>
    <property type="molecule type" value="Genomic_DNA"/>
</dbReference>
<accession>A0A1G6ZKZ1</accession>
<feature type="region of interest" description="Disordered" evidence="1">
    <location>
        <begin position="53"/>
        <end position="108"/>
    </location>
</feature>
<feature type="non-terminal residue" evidence="2">
    <location>
        <position position="108"/>
    </location>
</feature>
<feature type="compositionally biased region" description="Low complexity" evidence="1">
    <location>
        <begin position="96"/>
        <end position="108"/>
    </location>
</feature>
<protein>
    <submittedName>
        <fullName evidence="2">Uncharacterized protein</fullName>
    </submittedName>
</protein>
<feature type="compositionally biased region" description="Polar residues" evidence="1">
    <location>
        <begin position="8"/>
        <end position="23"/>
    </location>
</feature>
<evidence type="ECO:0000313" key="3">
    <source>
        <dbReference type="Proteomes" id="UP000324021"/>
    </source>
</evidence>
<gene>
    <name evidence="2" type="ORF">SAMN05192552_11083</name>
</gene>
<feature type="compositionally biased region" description="Acidic residues" evidence="1">
    <location>
        <begin position="79"/>
        <end position="95"/>
    </location>
</feature>